<sequence length="166" mass="19552">MNWFKRIFGKEPLEEKKKVEVKKANIDFAEFNYPTKIILAWIKALEGHKDLEKFLYDNGYEEIFFLNQAINLKQEARDWLLANGYPHLMAFVNAAEGNESAQHWLQVHGFEFLYHAAMAVDGEEASFKWLNLHTDEFIFGLIKTIKNVKDKIEFNHNDMYSFGKDL</sequence>
<keyword evidence="2" id="KW-1185">Reference proteome</keyword>
<name>A0A556N702_9FLAO</name>
<dbReference type="RefSeq" id="WP_144331443.1">
    <property type="nucleotide sequence ID" value="NZ_VLPL01000001.1"/>
</dbReference>
<dbReference type="Proteomes" id="UP000316008">
    <property type="component" value="Unassembled WGS sequence"/>
</dbReference>
<accession>A0A556N702</accession>
<dbReference type="OrthoDB" id="1467664at2"/>
<proteinExistence type="predicted"/>
<comment type="caution">
    <text evidence="1">The sequence shown here is derived from an EMBL/GenBank/DDBJ whole genome shotgun (WGS) entry which is preliminary data.</text>
</comment>
<evidence type="ECO:0000313" key="1">
    <source>
        <dbReference type="EMBL" id="TSJ47908.1"/>
    </source>
</evidence>
<organism evidence="1 2">
    <name type="scientific">Fluviicola chungangensis</name>
    <dbReference type="NCBI Taxonomy" id="2597671"/>
    <lineage>
        <taxon>Bacteria</taxon>
        <taxon>Pseudomonadati</taxon>
        <taxon>Bacteroidota</taxon>
        <taxon>Flavobacteriia</taxon>
        <taxon>Flavobacteriales</taxon>
        <taxon>Crocinitomicaceae</taxon>
        <taxon>Fluviicola</taxon>
    </lineage>
</organism>
<protein>
    <submittedName>
        <fullName evidence="1">Uncharacterized protein</fullName>
    </submittedName>
</protein>
<reference evidence="1 2" key="1">
    <citation type="submission" date="2019-07" db="EMBL/GenBank/DDBJ databases">
        <authorList>
            <person name="Huq M.A."/>
        </authorList>
    </citation>
    <scope>NUCLEOTIDE SEQUENCE [LARGE SCALE GENOMIC DNA]</scope>
    <source>
        <strain evidence="1 2">MAH-3</strain>
    </source>
</reference>
<evidence type="ECO:0000313" key="2">
    <source>
        <dbReference type="Proteomes" id="UP000316008"/>
    </source>
</evidence>
<dbReference type="AlphaFoldDB" id="A0A556N702"/>
<gene>
    <name evidence="1" type="ORF">FO442_01905</name>
</gene>
<dbReference type="EMBL" id="VLPL01000001">
    <property type="protein sequence ID" value="TSJ47908.1"/>
    <property type="molecule type" value="Genomic_DNA"/>
</dbReference>